<keyword evidence="4" id="KW-1133">Transmembrane helix</keyword>
<evidence type="ECO:0000256" key="2">
    <source>
        <dbReference type="ARBA" id="ARBA00022448"/>
    </source>
</evidence>
<name>A0AAQ3K2M9_9LILI</name>
<keyword evidence="3" id="KW-0812">Transmembrane</keyword>
<dbReference type="GO" id="GO:0016020">
    <property type="term" value="C:membrane"/>
    <property type="evidence" value="ECO:0007669"/>
    <property type="project" value="UniProtKB-SubCell"/>
</dbReference>
<protein>
    <submittedName>
        <fullName evidence="6">Plastidic glucose transporter 2</fullName>
    </submittedName>
</protein>
<gene>
    <name evidence="6" type="ORF">Cni_G09515</name>
</gene>
<evidence type="ECO:0000256" key="4">
    <source>
        <dbReference type="ARBA" id="ARBA00022989"/>
    </source>
</evidence>
<evidence type="ECO:0000313" key="7">
    <source>
        <dbReference type="Proteomes" id="UP001327560"/>
    </source>
</evidence>
<organism evidence="6 7">
    <name type="scientific">Canna indica</name>
    <name type="common">Indian-shot</name>
    <dbReference type="NCBI Taxonomy" id="4628"/>
    <lineage>
        <taxon>Eukaryota</taxon>
        <taxon>Viridiplantae</taxon>
        <taxon>Streptophyta</taxon>
        <taxon>Embryophyta</taxon>
        <taxon>Tracheophyta</taxon>
        <taxon>Spermatophyta</taxon>
        <taxon>Magnoliopsida</taxon>
        <taxon>Liliopsida</taxon>
        <taxon>Zingiberales</taxon>
        <taxon>Cannaceae</taxon>
        <taxon>Canna</taxon>
    </lineage>
</organism>
<dbReference type="PANTHER" id="PTHR23503">
    <property type="entry name" value="SOLUTE CARRIER FAMILY 2"/>
    <property type="match status" value="1"/>
</dbReference>
<dbReference type="InterPro" id="IPR036259">
    <property type="entry name" value="MFS_trans_sf"/>
</dbReference>
<evidence type="ECO:0000256" key="1">
    <source>
        <dbReference type="ARBA" id="ARBA00004370"/>
    </source>
</evidence>
<keyword evidence="5" id="KW-0472">Membrane</keyword>
<dbReference type="EMBL" id="CP136892">
    <property type="protein sequence ID" value="WOL00802.1"/>
    <property type="molecule type" value="Genomic_DNA"/>
</dbReference>
<sequence length="254" mass="28194">MVVSSQRRTPPSPSTGRRLLQAQEVVQPEARRVVGLHRVSQPRRAISELQGLGNVARQLHPSSSRSPTSFINLPRSLCKEEEDVVYIGTMLFALQPMAELPQQDGGFSCGHAFDGQARKEGSSYWKFCRNGNSNGSSGCCSIACLQPESSWLVYLSVGRMLISIVAFALGAGPVPGLLLPESFPNKIRAKAMALCMSVHWVLEREMMGSRSFTTIAITIFDGLTYPNYTICNLLNNSRFHIIFDLVIFFSWKEY</sequence>
<dbReference type="PANTHER" id="PTHR23503:SF8">
    <property type="entry name" value="FACILITATED GLUCOSE TRANSPORTER PROTEIN 1"/>
    <property type="match status" value="1"/>
</dbReference>
<dbReference type="Pfam" id="PF00083">
    <property type="entry name" value="Sugar_tr"/>
    <property type="match status" value="1"/>
</dbReference>
<dbReference type="InterPro" id="IPR045263">
    <property type="entry name" value="GLUT"/>
</dbReference>
<accession>A0AAQ3K2M9</accession>
<proteinExistence type="predicted"/>
<dbReference type="GO" id="GO:0015149">
    <property type="term" value="F:hexose transmembrane transporter activity"/>
    <property type="evidence" value="ECO:0007669"/>
    <property type="project" value="TreeGrafter"/>
</dbReference>
<comment type="subcellular location">
    <subcellularLocation>
        <location evidence="1">Membrane</location>
    </subcellularLocation>
</comment>
<dbReference type="AlphaFoldDB" id="A0AAQ3K2M9"/>
<evidence type="ECO:0000313" key="6">
    <source>
        <dbReference type="EMBL" id="WOL00802.1"/>
    </source>
</evidence>
<evidence type="ECO:0000256" key="5">
    <source>
        <dbReference type="ARBA" id="ARBA00023136"/>
    </source>
</evidence>
<evidence type="ECO:0000256" key="3">
    <source>
        <dbReference type="ARBA" id="ARBA00022692"/>
    </source>
</evidence>
<dbReference type="Gene3D" id="1.20.1250.20">
    <property type="entry name" value="MFS general substrate transporter like domains"/>
    <property type="match status" value="1"/>
</dbReference>
<reference evidence="6 7" key="1">
    <citation type="submission" date="2023-10" db="EMBL/GenBank/DDBJ databases">
        <title>Chromosome-scale genome assembly provides insights into flower coloration mechanisms of Canna indica.</title>
        <authorList>
            <person name="Li C."/>
        </authorList>
    </citation>
    <scope>NUCLEOTIDE SEQUENCE [LARGE SCALE GENOMIC DNA]</scope>
    <source>
        <tissue evidence="6">Flower</tissue>
    </source>
</reference>
<keyword evidence="2" id="KW-0813">Transport</keyword>
<keyword evidence="7" id="KW-1185">Reference proteome</keyword>
<dbReference type="Proteomes" id="UP001327560">
    <property type="component" value="Chromosome 3"/>
</dbReference>
<keyword evidence="6" id="KW-0762">Sugar transport</keyword>
<dbReference type="InterPro" id="IPR005828">
    <property type="entry name" value="MFS_sugar_transport-like"/>
</dbReference>